<comment type="subcellular location">
    <subcellularLocation>
        <location evidence="1 8">Endoplasmic reticulum membrane</location>
        <topology evidence="1 8">Multi-pass membrane protein</topology>
    </subcellularLocation>
</comment>
<comment type="function">
    <text evidence="8">Subunit of the oligosaccharyl transferase (OST) complex that catalyzes the initial transfer of a defined glycan (Glc(3)Man(9)GlcNAc(2) in eukaryotes) from the lipid carrier dolichol-pyrophosphate to an asparagine residue within an Asn-X-Ser/Thr consensus motif in nascent polypeptide chains, the first step in protein N-glycosylation. N-glycosylation occurs cotranslationally and the complex associates with the Sec61 complex at the channel-forming translocon complex that mediates protein translocation across the endoplasmic reticulum (ER). All subunits are required for a maximal enzyme activity.</text>
</comment>
<feature type="compositionally biased region" description="Low complexity" evidence="9">
    <location>
        <begin position="7"/>
        <end position="40"/>
    </location>
</feature>
<evidence type="ECO:0000256" key="6">
    <source>
        <dbReference type="ARBA" id="ARBA00022989"/>
    </source>
</evidence>
<evidence type="ECO:0000256" key="5">
    <source>
        <dbReference type="ARBA" id="ARBA00022824"/>
    </source>
</evidence>
<comment type="subunit">
    <text evidence="8">Component of the oligosaccharyltransferase (OST) complex.</text>
</comment>
<dbReference type="Pfam" id="PF02109">
    <property type="entry name" value="DAD"/>
    <property type="match status" value="1"/>
</dbReference>
<organism evidence="10 11">
    <name type="scientific">Batrachochytrium dendrobatidis (strain JAM81 / FGSC 10211)</name>
    <name type="common">Frog chytrid fungus</name>
    <dbReference type="NCBI Taxonomy" id="684364"/>
    <lineage>
        <taxon>Eukaryota</taxon>
        <taxon>Fungi</taxon>
        <taxon>Fungi incertae sedis</taxon>
        <taxon>Chytridiomycota</taxon>
        <taxon>Chytridiomycota incertae sedis</taxon>
        <taxon>Chytridiomycetes</taxon>
        <taxon>Rhizophydiales</taxon>
        <taxon>Rhizophydiales incertae sedis</taxon>
        <taxon>Batrachochytrium</taxon>
    </lineage>
</organism>
<dbReference type="HOGENOM" id="CLU_111220_0_0_1"/>
<dbReference type="InterPro" id="IPR003038">
    <property type="entry name" value="DAD/Ost2"/>
</dbReference>
<sequence length="154" mass="16683">MAKKQVSKSTSEVVESSGTTRTTTRTTTTTTTTTTPKLTTSNTDTTLSSILTTFEESYFSSTPQSIVLIDVYLAFVMLTGIIQFLYVVLAGTYPYNSFLAGFICSVGSFVLAVNLRIQAHPANRSTVSMSPERAFADFAFSSVLLFGFCINFVG</sequence>
<protein>
    <recommendedName>
        <fullName evidence="8">Dolichyl-diphosphooligosaccharide--protein glycosyltransferase subunit OST2</fullName>
        <shortName evidence="8">Oligosaccharyl transferase subunit OST2</shortName>
    </recommendedName>
</protein>
<dbReference type="Proteomes" id="UP000007241">
    <property type="component" value="Unassembled WGS sequence"/>
</dbReference>
<dbReference type="PIRSF" id="PIRSF005588">
    <property type="entry name" value="DAD"/>
    <property type="match status" value="1"/>
</dbReference>
<evidence type="ECO:0000256" key="2">
    <source>
        <dbReference type="ARBA" id="ARBA00004922"/>
    </source>
</evidence>
<dbReference type="UniPathway" id="UPA00378"/>
<reference evidence="10 11" key="1">
    <citation type="submission" date="2009-12" db="EMBL/GenBank/DDBJ databases">
        <title>The draft genome of Batrachochytrium dendrobatidis.</title>
        <authorList>
            <consortium name="US DOE Joint Genome Institute (JGI-PGF)"/>
            <person name="Kuo A."/>
            <person name="Salamov A."/>
            <person name="Schmutz J."/>
            <person name="Lucas S."/>
            <person name="Pitluck S."/>
            <person name="Rosenblum E."/>
            <person name="Stajich J."/>
            <person name="Eisen M."/>
            <person name="Grigoriev I.V."/>
        </authorList>
    </citation>
    <scope>NUCLEOTIDE SEQUENCE [LARGE SCALE GENOMIC DNA]</scope>
    <source>
        <strain evidence="11">JAM81 / FGSC 10211</strain>
    </source>
</reference>
<evidence type="ECO:0000256" key="1">
    <source>
        <dbReference type="ARBA" id="ARBA00004477"/>
    </source>
</evidence>
<dbReference type="RefSeq" id="XP_006675923.1">
    <property type="nucleotide sequence ID" value="XM_006675860.1"/>
</dbReference>
<dbReference type="OMA" id="HIILHIV"/>
<dbReference type="FunCoup" id="F4NRN8">
    <property type="interactions" value="321"/>
</dbReference>
<dbReference type="OrthoDB" id="445566at2759"/>
<dbReference type="GeneID" id="18242159"/>
<feature type="region of interest" description="Disordered" evidence="9">
    <location>
        <begin position="1"/>
        <end position="40"/>
    </location>
</feature>
<proteinExistence type="inferred from homology"/>
<keyword evidence="5 8" id="KW-0256">Endoplasmic reticulum</keyword>
<dbReference type="STRING" id="684364.F4NRN8"/>
<dbReference type="GO" id="GO:0008250">
    <property type="term" value="C:oligosaccharyltransferase complex"/>
    <property type="evidence" value="ECO:0000318"/>
    <property type="project" value="GO_Central"/>
</dbReference>
<comment type="similarity">
    <text evidence="3 8">Belongs to the DAD/OST2 family.</text>
</comment>
<dbReference type="AlphaFoldDB" id="F4NRN8"/>
<keyword evidence="4 8" id="KW-0812">Transmembrane</keyword>
<evidence type="ECO:0000313" key="10">
    <source>
        <dbReference type="EMBL" id="EGF82955.1"/>
    </source>
</evidence>
<evidence type="ECO:0000256" key="4">
    <source>
        <dbReference type="ARBA" id="ARBA00022692"/>
    </source>
</evidence>
<evidence type="ECO:0000256" key="3">
    <source>
        <dbReference type="ARBA" id="ARBA00009386"/>
    </source>
</evidence>
<feature type="transmembrane region" description="Helical" evidence="8">
    <location>
        <begin position="95"/>
        <end position="113"/>
    </location>
</feature>
<dbReference type="InParanoid" id="F4NRN8"/>
<accession>F4NRN8</accession>
<keyword evidence="7 8" id="KW-0472">Membrane</keyword>
<gene>
    <name evidence="10" type="ORF">BATDEDRAFT_85677</name>
</gene>
<keyword evidence="11" id="KW-1185">Reference proteome</keyword>
<dbReference type="GO" id="GO:0006487">
    <property type="term" value="P:protein N-linked glycosylation"/>
    <property type="evidence" value="ECO:0000318"/>
    <property type="project" value="GO_Central"/>
</dbReference>
<keyword evidence="6 8" id="KW-1133">Transmembrane helix</keyword>
<dbReference type="PANTHER" id="PTHR10705:SF0">
    <property type="entry name" value="DOLICHYL-DIPHOSPHOOLIGOSACCHARIDE--PROTEIN GLYCOSYLTRANSFERASE SUBUNIT DAD1"/>
    <property type="match status" value="1"/>
</dbReference>
<feature type="transmembrane region" description="Helical" evidence="8">
    <location>
        <begin position="134"/>
        <end position="153"/>
    </location>
</feature>
<evidence type="ECO:0000256" key="8">
    <source>
        <dbReference type="RuleBase" id="RU361136"/>
    </source>
</evidence>
<evidence type="ECO:0000313" key="11">
    <source>
        <dbReference type="Proteomes" id="UP000007241"/>
    </source>
</evidence>
<comment type="pathway">
    <text evidence="2 8">Protein modification; protein glycosylation.</text>
</comment>
<dbReference type="PANTHER" id="PTHR10705">
    <property type="entry name" value="DOLICHYL-DIPHOSPHOOLIGOSACCHARIDE--PROTEIN GLYCOSYLTRANSFERASE SUBUNIT DAD1"/>
    <property type="match status" value="1"/>
</dbReference>
<evidence type="ECO:0000256" key="7">
    <source>
        <dbReference type="ARBA" id="ARBA00023136"/>
    </source>
</evidence>
<dbReference type="EMBL" id="GL882879">
    <property type="protein sequence ID" value="EGF82955.1"/>
    <property type="molecule type" value="Genomic_DNA"/>
</dbReference>
<name>F4NRN8_BATDJ</name>
<feature type="transmembrane region" description="Helical" evidence="8">
    <location>
        <begin position="67"/>
        <end position="89"/>
    </location>
</feature>
<evidence type="ECO:0000256" key="9">
    <source>
        <dbReference type="SAM" id="MobiDB-lite"/>
    </source>
</evidence>